<dbReference type="GO" id="GO:0016020">
    <property type="term" value="C:membrane"/>
    <property type="evidence" value="ECO:0007669"/>
    <property type="project" value="InterPro"/>
</dbReference>
<dbReference type="AlphaFoldDB" id="A0A098S466"/>
<keyword evidence="5" id="KW-1185">Reference proteome</keyword>
<dbReference type="GO" id="GO:0006508">
    <property type="term" value="P:proteolysis"/>
    <property type="evidence" value="ECO:0007669"/>
    <property type="project" value="InterPro"/>
</dbReference>
<sequence length="383" mass="43136">MKTAATLHIILALCLLHLASLNAQGTQYRLSNRYEAMGPDNDAYMGVYLNSIGPEKARALGFENLYGSYIRKVIAGTPADRAGLRALDYIYGVDAYRTGAEQSLSDILDRYNAGDRAKLYVQRGTGRVRLDIIFGNRNEERRSISVTPCQDPFLGVMKMSKAPQKDGIVIQVVRGSTADEMGLEDGDEILRINGYKILDWTDLTYAINDTEVGSDIEIVAWRGRGRIERSHPIQSRCAYEENKVTATVRTTEKQENKYFDTYIKDRNGRKLLSQSMDRNDVQQANRQYGLGLKTDQSLPVSNFYFGADFDQKVLELSFELPGSGPTRVKVFNTRGRAVYDFDLGSFSGTFRDRTNLLKNGSDDYFLEVTQGGKSQVRKIEIRQ</sequence>
<dbReference type="GO" id="GO:0004222">
    <property type="term" value="F:metalloendopeptidase activity"/>
    <property type="evidence" value="ECO:0007669"/>
    <property type="project" value="InterPro"/>
</dbReference>
<dbReference type="Proteomes" id="UP000029736">
    <property type="component" value="Unassembled WGS sequence"/>
</dbReference>
<organism evidence="4 5">
    <name type="scientific">Phaeodactylibacter xiamenensis</name>
    <dbReference type="NCBI Taxonomy" id="1524460"/>
    <lineage>
        <taxon>Bacteria</taxon>
        <taxon>Pseudomonadati</taxon>
        <taxon>Bacteroidota</taxon>
        <taxon>Saprospiria</taxon>
        <taxon>Saprospirales</taxon>
        <taxon>Haliscomenobacteraceae</taxon>
        <taxon>Phaeodactylibacter</taxon>
    </lineage>
</organism>
<evidence type="ECO:0000313" key="4">
    <source>
        <dbReference type="EMBL" id="KGE87159.1"/>
    </source>
</evidence>
<evidence type="ECO:0000256" key="1">
    <source>
        <dbReference type="ARBA" id="ARBA00001947"/>
    </source>
</evidence>
<comment type="cofactor">
    <cofactor evidence="1">
        <name>Zn(2+)</name>
        <dbReference type="ChEBI" id="CHEBI:29105"/>
    </cofactor>
</comment>
<reference evidence="4 5" key="1">
    <citation type="journal article" date="2014" name="Int. J. Syst. Evol. Microbiol.">
        <title>Phaeodactylibacter xiamenensis gen. nov., sp. nov., a member of the family Saprospiraceae isolated from the marine alga Phaeodactylum tricornutum.</title>
        <authorList>
            <person name="Chen Z.Jr."/>
            <person name="Lei X."/>
            <person name="Lai Q."/>
            <person name="Li Y."/>
            <person name="Zhang B."/>
            <person name="Zhang J."/>
            <person name="Zhang H."/>
            <person name="Yang L."/>
            <person name="Zheng W."/>
            <person name="Tian Y."/>
            <person name="Yu Z."/>
            <person name="Xu H.Jr."/>
            <person name="Zheng T."/>
        </authorList>
    </citation>
    <scope>NUCLEOTIDE SEQUENCE [LARGE SCALE GENOMIC DNA]</scope>
    <source>
        <strain evidence="4 5">KD52</strain>
    </source>
</reference>
<dbReference type="SMART" id="SM00228">
    <property type="entry name" value="PDZ"/>
    <property type="match status" value="2"/>
</dbReference>
<feature type="chain" id="PRO_5001939771" description="PDZ domain-containing protein" evidence="2">
    <location>
        <begin position="24"/>
        <end position="383"/>
    </location>
</feature>
<evidence type="ECO:0000313" key="5">
    <source>
        <dbReference type="Proteomes" id="UP000029736"/>
    </source>
</evidence>
<dbReference type="EMBL" id="JPOS01000038">
    <property type="protein sequence ID" value="KGE87159.1"/>
    <property type="molecule type" value="Genomic_DNA"/>
</dbReference>
<dbReference type="Pfam" id="PF13180">
    <property type="entry name" value="PDZ_2"/>
    <property type="match status" value="1"/>
</dbReference>
<evidence type="ECO:0000259" key="3">
    <source>
        <dbReference type="PROSITE" id="PS50106"/>
    </source>
</evidence>
<dbReference type="PROSITE" id="PS50106">
    <property type="entry name" value="PDZ"/>
    <property type="match status" value="1"/>
</dbReference>
<dbReference type="PANTHER" id="PTHR42837:SF2">
    <property type="entry name" value="MEMBRANE METALLOPROTEASE ARASP2, CHLOROPLASTIC-RELATED"/>
    <property type="match status" value="1"/>
</dbReference>
<feature type="domain" description="PDZ" evidence="3">
    <location>
        <begin position="143"/>
        <end position="197"/>
    </location>
</feature>
<feature type="signal peptide" evidence="2">
    <location>
        <begin position="1"/>
        <end position="23"/>
    </location>
</feature>
<gene>
    <name evidence="4" type="ORF">IX84_16005</name>
</gene>
<dbReference type="InterPro" id="IPR001478">
    <property type="entry name" value="PDZ"/>
</dbReference>
<protein>
    <recommendedName>
        <fullName evidence="3">PDZ domain-containing protein</fullName>
    </recommendedName>
</protein>
<dbReference type="InterPro" id="IPR036034">
    <property type="entry name" value="PDZ_sf"/>
</dbReference>
<dbReference type="OrthoDB" id="1491375at2"/>
<dbReference type="STRING" id="1524460.IX84_16005"/>
<accession>A0A098S466</accession>
<dbReference type="SUPFAM" id="SSF50156">
    <property type="entry name" value="PDZ domain-like"/>
    <property type="match status" value="2"/>
</dbReference>
<proteinExistence type="predicted"/>
<dbReference type="Gene3D" id="2.30.42.10">
    <property type="match status" value="2"/>
</dbReference>
<dbReference type="RefSeq" id="WP_044222589.1">
    <property type="nucleotide sequence ID" value="NZ_JBKAGJ010000015.1"/>
</dbReference>
<dbReference type="PANTHER" id="PTHR42837">
    <property type="entry name" value="REGULATOR OF SIGMA-E PROTEASE RSEP"/>
    <property type="match status" value="1"/>
</dbReference>
<evidence type="ECO:0000256" key="2">
    <source>
        <dbReference type="SAM" id="SignalP"/>
    </source>
</evidence>
<keyword evidence="2" id="KW-0732">Signal</keyword>
<dbReference type="InterPro" id="IPR004387">
    <property type="entry name" value="Pept_M50_Zn"/>
</dbReference>
<comment type="caution">
    <text evidence="4">The sequence shown here is derived from an EMBL/GenBank/DDBJ whole genome shotgun (WGS) entry which is preliminary data.</text>
</comment>
<name>A0A098S466_9BACT</name>